<gene>
    <name evidence="9" type="ORF">SAMN02745176_02669</name>
</gene>
<dbReference type="SUPFAM" id="SSF103190">
    <property type="entry name" value="Sensory domain-like"/>
    <property type="match status" value="1"/>
</dbReference>
<dbReference type="AlphaFoldDB" id="A0A1M6H7D2"/>
<dbReference type="InterPro" id="IPR003660">
    <property type="entry name" value="HAMP_dom"/>
</dbReference>
<dbReference type="STRING" id="1122184.SAMN02745176_02669"/>
<dbReference type="PROSITE" id="PS00018">
    <property type="entry name" value="EF_HAND_1"/>
    <property type="match status" value="1"/>
</dbReference>
<evidence type="ECO:0000259" key="8">
    <source>
        <dbReference type="PROSITE" id="PS50885"/>
    </source>
</evidence>
<feature type="coiled-coil region" evidence="5">
    <location>
        <begin position="536"/>
        <end position="577"/>
    </location>
</feature>
<dbReference type="Gene3D" id="3.30.450.20">
    <property type="entry name" value="PAS domain"/>
    <property type="match status" value="2"/>
</dbReference>
<organism evidence="9 10">
    <name type="scientific">Lutispora thermophila DSM 19022</name>
    <dbReference type="NCBI Taxonomy" id="1122184"/>
    <lineage>
        <taxon>Bacteria</taxon>
        <taxon>Bacillati</taxon>
        <taxon>Bacillota</taxon>
        <taxon>Clostridia</taxon>
        <taxon>Lutisporales</taxon>
        <taxon>Lutisporaceae</taxon>
        <taxon>Lutispora</taxon>
    </lineage>
</organism>
<evidence type="ECO:0000256" key="5">
    <source>
        <dbReference type="SAM" id="Coils"/>
    </source>
</evidence>
<dbReference type="PROSITE" id="PS50885">
    <property type="entry name" value="HAMP"/>
    <property type="match status" value="1"/>
</dbReference>
<dbReference type="PROSITE" id="PS50111">
    <property type="entry name" value="CHEMOTAXIS_TRANSDUC_2"/>
    <property type="match status" value="1"/>
</dbReference>
<evidence type="ECO:0000313" key="10">
    <source>
        <dbReference type="Proteomes" id="UP000184442"/>
    </source>
</evidence>
<dbReference type="InterPro" id="IPR018247">
    <property type="entry name" value="EF_Hand_1_Ca_BS"/>
</dbReference>
<dbReference type="SMART" id="SM00304">
    <property type="entry name" value="HAMP"/>
    <property type="match status" value="1"/>
</dbReference>
<dbReference type="SMART" id="SM00283">
    <property type="entry name" value="MA"/>
    <property type="match status" value="1"/>
</dbReference>
<dbReference type="CDD" id="cd11386">
    <property type="entry name" value="MCP_signal"/>
    <property type="match status" value="1"/>
</dbReference>
<evidence type="ECO:0000256" key="4">
    <source>
        <dbReference type="PROSITE-ProRule" id="PRU00284"/>
    </source>
</evidence>
<sequence length="682" mass="76135">MRFKSIRAALLSITISLVVIGMFAVTATSYFFSKAIINNEIEEKMSHQINTITEGIEKRLWKHEQLAINIAKSVESTIHIKDKNVYISMLKSIVDTNEDTYGNGIWFEPYEFSAEEKYFGPYAYKDGNNIELTMDYSNEQYDYFAYDWYQKAKNSGGEVQWSNPYYDEISDITMITTSVPFFHNGEVKGVVTADINLSSIQELISNTVVGETGKAFLINREGLFIAHSDSEKVMKENILNDPNQSFSEVGKRMLESKNGNASYLDGNEKYKLYYYNFPKTNWIIGLTISEKELYEPLNVLLRNVVILFFVCISIVTLVIILFTKNIISRIVKIKATAELLAQGDLTVKCDVNSKDELGALSNSFDRMINNMKKLLIGVRNVAEEAAHSANSLAAISEETVASSEEVCRAVEDIAKGAGEQASDAEQSSINAASLDEKFEQLKIKSKTMYDNAKEVNDANKDGIIAVEELIKKTKLNNESMIKIQETIKDLNIKSSKINEILGTISSIAGQTNLLALNASIEAARAGEAGRGFAVVAEEIRKLAEESKEAADKIKEIVEELQAENNNAIERMSEVKYITQEQTSAVEGVNRTFSIISRSIGNITDEIDKVNKFIDELSINKDIIVKSISSISAVSEETAAATEEVTASLNEQVKAIEEVAKNAERLNELSMELNQQINQFKFE</sequence>
<feature type="transmembrane region" description="Helical" evidence="6">
    <location>
        <begin position="300"/>
        <end position="322"/>
    </location>
</feature>
<dbReference type="PANTHER" id="PTHR32089:SF114">
    <property type="entry name" value="METHYL-ACCEPTING CHEMOTAXIS PROTEIN MCPB"/>
    <property type="match status" value="1"/>
</dbReference>
<dbReference type="CDD" id="cd06225">
    <property type="entry name" value="HAMP"/>
    <property type="match status" value="1"/>
</dbReference>
<dbReference type="Gene3D" id="6.10.340.10">
    <property type="match status" value="1"/>
</dbReference>
<dbReference type="Pfam" id="PF00672">
    <property type="entry name" value="HAMP"/>
    <property type="match status" value="1"/>
</dbReference>
<keyword evidence="5" id="KW-0175">Coiled coil</keyword>
<dbReference type="PANTHER" id="PTHR32089">
    <property type="entry name" value="METHYL-ACCEPTING CHEMOTAXIS PROTEIN MCPB"/>
    <property type="match status" value="1"/>
</dbReference>
<keyword evidence="10" id="KW-1185">Reference proteome</keyword>
<protein>
    <submittedName>
        <fullName evidence="9">Methyl-accepting chemotaxis sensory transducer with Cache sensor</fullName>
    </submittedName>
</protein>
<feature type="coiled-coil region" evidence="5">
    <location>
        <begin position="645"/>
        <end position="682"/>
    </location>
</feature>
<evidence type="ECO:0000313" key="9">
    <source>
        <dbReference type="EMBL" id="SHJ18105.1"/>
    </source>
</evidence>
<dbReference type="RefSeq" id="WP_073026672.1">
    <property type="nucleotide sequence ID" value="NZ_FQZS01000019.1"/>
</dbReference>
<dbReference type="InterPro" id="IPR004089">
    <property type="entry name" value="MCPsignal_dom"/>
</dbReference>
<evidence type="ECO:0000256" key="3">
    <source>
        <dbReference type="ARBA" id="ARBA00029447"/>
    </source>
</evidence>
<dbReference type="EMBL" id="FQZS01000019">
    <property type="protein sequence ID" value="SHJ18105.1"/>
    <property type="molecule type" value="Genomic_DNA"/>
</dbReference>
<dbReference type="GO" id="GO:0006935">
    <property type="term" value="P:chemotaxis"/>
    <property type="evidence" value="ECO:0007669"/>
    <property type="project" value="UniProtKB-KW"/>
</dbReference>
<reference evidence="9 10" key="1">
    <citation type="submission" date="2016-11" db="EMBL/GenBank/DDBJ databases">
        <authorList>
            <person name="Jaros S."/>
            <person name="Januszkiewicz K."/>
            <person name="Wedrychowicz H."/>
        </authorList>
    </citation>
    <scope>NUCLEOTIDE SEQUENCE [LARGE SCALE GENOMIC DNA]</scope>
    <source>
        <strain evidence="9 10">DSM 19022</strain>
    </source>
</reference>
<keyword evidence="6" id="KW-0812">Transmembrane</keyword>
<keyword evidence="6" id="KW-0472">Membrane</keyword>
<evidence type="ECO:0000259" key="7">
    <source>
        <dbReference type="PROSITE" id="PS50111"/>
    </source>
</evidence>
<evidence type="ECO:0000256" key="6">
    <source>
        <dbReference type="SAM" id="Phobius"/>
    </source>
</evidence>
<proteinExistence type="inferred from homology"/>
<evidence type="ECO:0000256" key="1">
    <source>
        <dbReference type="ARBA" id="ARBA00022500"/>
    </source>
</evidence>
<keyword evidence="1" id="KW-0145">Chemotaxis</keyword>
<feature type="domain" description="HAMP" evidence="8">
    <location>
        <begin position="324"/>
        <end position="376"/>
    </location>
</feature>
<dbReference type="Proteomes" id="UP000184442">
    <property type="component" value="Unassembled WGS sequence"/>
</dbReference>
<feature type="domain" description="Methyl-accepting transducer" evidence="7">
    <location>
        <begin position="395"/>
        <end position="652"/>
    </location>
</feature>
<dbReference type="CDD" id="cd12913">
    <property type="entry name" value="PDC1_MCP_like"/>
    <property type="match status" value="1"/>
</dbReference>
<dbReference type="Pfam" id="PF00015">
    <property type="entry name" value="MCPsignal"/>
    <property type="match status" value="1"/>
</dbReference>
<comment type="similarity">
    <text evidence="3">Belongs to the methyl-accepting chemotaxis (MCP) protein family.</text>
</comment>
<evidence type="ECO:0000256" key="2">
    <source>
        <dbReference type="ARBA" id="ARBA00023224"/>
    </source>
</evidence>
<dbReference type="InterPro" id="IPR029151">
    <property type="entry name" value="Sensor-like_sf"/>
</dbReference>
<name>A0A1M6H7D2_9FIRM</name>
<dbReference type="CDD" id="cd12912">
    <property type="entry name" value="PDC2_MCP_like"/>
    <property type="match status" value="1"/>
</dbReference>
<keyword evidence="2 4" id="KW-0807">Transducer</keyword>
<keyword evidence="6" id="KW-1133">Transmembrane helix</keyword>
<dbReference type="Pfam" id="PF22673">
    <property type="entry name" value="MCP-like_PDC_1"/>
    <property type="match status" value="1"/>
</dbReference>
<accession>A0A1M6H7D2</accession>
<dbReference type="Gene3D" id="1.10.287.950">
    <property type="entry name" value="Methyl-accepting chemotaxis protein"/>
    <property type="match status" value="1"/>
</dbReference>
<dbReference type="SUPFAM" id="SSF58104">
    <property type="entry name" value="Methyl-accepting chemotaxis protein (MCP) signaling domain"/>
    <property type="match status" value="1"/>
</dbReference>
<dbReference type="GO" id="GO:0007165">
    <property type="term" value="P:signal transduction"/>
    <property type="evidence" value="ECO:0007669"/>
    <property type="project" value="UniProtKB-KW"/>
</dbReference>
<dbReference type="GO" id="GO:0016020">
    <property type="term" value="C:membrane"/>
    <property type="evidence" value="ECO:0007669"/>
    <property type="project" value="InterPro"/>
</dbReference>